<dbReference type="InterPro" id="IPR006616">
    <property type="entry name" value="DM9_repeat"/>
</dbReference>
<reference evidence="3" key="2">
    <citation type="submission" date="2018-07" db="EMBL/GenBank/DDBJ databases">
        <authorList>
            <person name="Quirk P.G."/>
            <person name="Krulwich T.A."/>
        </authorList>
    </citation>
    <scope>NUCLEOTIDE SEQUENCE</scope>
</reference>
<evidence type="ECO:0000256" key="1">
    <source>
        <dbReference type="SAM" id="MobiDB-lite"/>
    </source>
</evidence>
<feature type="region of interest" description="Disordered" evidence="1">
    <location>
        <begin position="168"/>
        <end position="192"/>
    </location>
</feature>
<dbReference type="PANTHER" id="PTHR31649">
    <property type="entry name" value="AGAP009604-PA"/>
    <property type="match status" value="1"/>
</dbReference>
<evidence type="ECO:0000313" key="3">
    <source>
        <dbReference type="EMBL" id="SSX22616.1"/>
    </source>
</evidence>
<sequence>MELTWASLSQDSTVPDKSVQAGQDQDESPIYVGRAQYAGDWLIAKVIPRRKKAYVGYDGAEILVTDYQVLTGDGFSWVEDVGGNVPENAVIAGQTLNGESLYVGRANHENSLTPGKIHKSHGCLYIPFGGREIPYKRYEVLVKEKKKEQLEVWMGHIVDMLKIYLDNDSNEPEPAPAPEPIPPSNPPQSIPDFSDFTWVPSSPYAGIPGNAVHAGNDQDGSPIYVGRARHAGDLLVAKVIPSKQAAYVAFNMQEILVTSYEVLVGDGFSWVGSGNGHVPENAVIAGHTSNGEPLYVGRAHHDGSLTPGKIHKSHGCLYIPFGGSEVSIRTYEVLVAQMKPQWRSANASTCYQPNTISGGRDADGAEIFVGRAYHEGDLIPAKVIPSKQVAYVPYNGEEIAKYDFEMLCGGHTAWVQSSYGNVPHNAVRGGHTSSGEPLYIGRAHWAGSLTVGKIHPSHQALYIPFGGSEVPIKNNYEVLIEY</sequence>
<evidence type="ECO:0000313" key="2">
    <source>
        <dbReference type="EMBL" id="SSX02239.1"/>
    </source>
</evidence>
<name>A0A336LX43_CULSO</name>
<feature type="compositionally biased region" description="Polar residues" evidence="1">
    <location>
        <begin position="1"/>
        <end position="23"/>
    </location>
</feature>
<protein>
    <submittedName>
        <fullName evidence="3">CSON007100 protein</fullName>
    </submittedName>
</protein>
<dbReference type="VEuPathDB" id="VectorBase:CSON007100"/>
<feature type="compositionally biased region" description="Pro residues" evidence="1">
    <location>
        <begin position="173"/>
        <end position="189"/>
    </location>
</feature>
<organism evidence="3">
    <name type="scientific">Culicoides sonorensis</name>
    <name type="common">Biting midge</name>
    <dbReference type="NCBI Taxonomy" id="179676"/>
    <lineage>
        <taxon>Eukaryota</taxon>
        <taxon>Metazoa</taxon>
        <taxon>Ecdysozoa</taxon>
        <taxon>Arthropoda</taxon>
        <taxon>Hexapoda</taxon>
        <taxon>Insecta</taxon>
        <taxon>Pterygota</taxon>
        <taxon>Neoptera</taxon>
        <taxon>Endopterygota</taxon>
        <taxon>Diptera</taxon>
        <taxon>Nematocera</taxon>
        <taxon>Chironomoidea</taxon>
        <taxon>Ceratopogonidae</taxon>
        <taxon>Ceratopogoninae</taxon>
        <taxon>Culicoides</taxon>
        <taxon>Monoculicoides</taxon>
    </lineage>
</organism>
<dbReference type="EMBL" id="UFQS01000266">
    <property type="protein sequence ID" value="SSX02239.1"/>
    <property type="molecule type" value="Genomic_DNA"/>
</dbReference>
<dbReference type="AlphaFoldDB" id="A0A336LX43"/>
<feature type="region of interest" description="Disordered" evidence="1">
    <location>
        <begin position="1"/>
        <end position="25"/>
    </location>
</feature>
<dbReference type="SMART" id="SM00696">
    <property type="entry name" value="DM9"/>
    <property type="match status" value="6"/>
</dbReference>
<reference evidence="2" key="1">
    <citation type="submission" date="2018-04" db="EMBL/GenBank/DDBJ databases">
        <authorList>
            <person name="Go L.Y."/>
            <person name="Mitchell J.A."/>
        </authorList>
    </citation>
    <scope>NUCLEOTIDE SEQUENCE</scope>
    <source>
        <tissue evidence="2">Whole organism</tissue>
    </source>
</reference>
<accession>A0A336LX43</accession>
<proteinExistence type="predicted"/>
<dbReference type="EMBL" id="UFQT01000266">
    <property type="protein sequence ID" value="SSX22616.1"/>
    <property type="molecule type" value="Genomic_DNA"/>
</dbReference>
<dbReference type="Pfam" id="PF11901">
    <property type="entry name" value="DM9"/>
    <property type="match status" value="3"/>
</dbReference>
<gene>
    <name evidence="3" type="primary">CSON007100</name>
</gene>
<dbReference type="PANTHER" id="PTHR31649:SF10">
    <property type="entry name" value="IP19903P-RELATED"/>
    <property type="match status" value="1"/>
</dbReference>